<dbReference type="InterPro" id="IPR041233">
    <property type="entry name" value="Melibiase_C"/>
</dbReference>
<dbReference type="GO" id="GO:0004557">
    <property type="term" value="F:alpha-galactosidase activity"/>
    <property type="evidence" value="ECO:0007669"/>
    <property type="project" value="UniProtKB-EC"/>
</dbReference>
<dbReference type="InterPro" id="IPR017853">
    <property type="entry name" value="GH"/>
</dbReference>
<dbReference type="CDD" id="cd14792">
    <property type="entry name" value="GH27"/>
    <property type="match status" value="1"/>
</dbReference>
<dbReference type="Gene3D" id="3.20.20.70">
    <property type="entry name" value="Aldolase class I"/>
    <property type="match status" value="1"/>
</dbReference>
<evidence type="ECO:0000256" key="6">
    <source>
        <dbReference type="ARBA" id="ARBA00023157"/>
    </source>
</evidence>
<comment type="catalytic activity">
    <reaction evidence="1 8">
        <text>Hydrolysis of terminal, non-reducing alpha-D-galactose residues in alpha-D-galactosides, including galactose oligosaccharides, galactomannans and galactolipids.</text>
        <dbReference type="EC" id="3.2.1.22"/>
    </reaction>
</comment>
<dbReference type="PANTHER" id="PTHR11452">
    <property type="entry name" value="ALPHA-GALACTOSIDASE/ALPHA-N-ACETYLGALACTOSAMINIDASE"/>
    <property type="match status" value="1"/>
</dbReference>
<dbReference type="Pfam" id="PF16499">
    <property type="entry name" value="Melibiase_2"/>
    <property type="match status" value="1"/>
</dbReference>
<evidence type="ECO:0000256" key="9">
    <source>
        <dbReference type="SAM" id="SignalP"/>
    </source>
</evidence>
<reference evidence="11 12" key="1">
    <citation type="journal article" date="2012" name="Science">
        <title>The Paleozoic origin of enzymatic lignin decomposition reconstructed from 31 fungal genomes.</title>
        <authorList>
            <person name="Floudas D."/>
            <person name="Binder M."/>
            <person name="Riley R."/>
            <person name="Barry K."/>
            <person name="Blanchette R.A."/>
            <person name="Henrissat B."/>
            <person name="Martinez A.T."/>
            <person name="Otillar R."/>
            <person name="Spatafora J.W."/>
            <person name="Yadav J.S."/>
            <person name="Aerts A."/>
            <person name="Benoit I."/>
            <person name="Boyd A."/>
            <person name="Carlson A."/>
            <person name="Copeland A."/>
            <person name="Coutinho P.M."/>
            <person name="de Vries R.P."/>
            <person name="Ferreira P."/>
            <person name="Findley K."/>
            <person name="Foster B."/>
            <person name="Gaskell J."/>
            <person name="Glotzer D."/>
            <person name="Gorecki P."/>
            <person name="Heitman J."/>
            <person name="Hesse C."/>
            <person name="Hori C."/>
            <person name="Igarashi K."/>
            <person name="Jurgens J.A."/>
            <person name="Kallen N."/>
            <person name="Kersten P."/>
            <person name="Kohler A."/>
            <person name="Kuees U."/>
            <person name="Kumar T.K.A."/>
            <person name="Kuo A."/>
            <person name="LaButti K."/>
            <person name="Larrondo L.F."/>
            <person name="Lindquist E."/>
            <person name="Ling A."/>
            <person name="Lombard V."/>
            <person name="Lucas S."/>
            <person name="Lundell T."/>
            <person name="Martin R."/>
            <person name="McLaughlin D.J."/>
            <person name="Morgenstern I."/>
            <person name="Morin E."/>
            <person name="Murat C."/>
            <person name="Nagy L.G."/>
            <person name="Nolan M."/>
            <person name="Ohm R.A."/>
            <person name="Patyshakuliyeva A."/>
            <person name="Rokas A."/>
            <person name="Ruiz-Duenas F.J."/>
            <person name="Sabat G."/>
            <person name="Salamov A."/>
            <person name="Samejima M."/>
            <person name="Schmutz J."/>
            <person name="Slot J.C."/>
            <person name="St John F."/>
            <person name="Stenlid J."/>
            <person name="Sun H."/>
            <person name="Sun S."/>
            <person name="Syed K."/>
            <person name="Tsang A."/>
            <person name="Wiebenga A."/>
            <person name="Young D."/>
            <person name="Pisabarro A."/>
            <person name="Eastwood D.C."/>
            <person name="Martin F."/>
            <person name="Cullen D."/>
            <person name="Grigoriev I.V."/>
            <person name="Hibbett D.S."/>
        </authorList>
    </citation>
    <scope>NUCLEOTIDE SEQUENCE [LARGE SCALE GENOMIC DNA]</scope>
    <source>
        <strain evidence="11 12">MD-104</strain>
    </source>
</reference>
<dbReference type="Pfam" id="PF17801">
    <property type="entry name" value="Melibiase_C"/>
    <property type="match status" value="1"/>
</dbReference>
<feature type="chain" id="PRO_5013702373" description="Alpha-galactosidase" evidence="9">
    <location>
        <begin position="21"/>
        <end position="455"/>
    </location>
</feature>
<evidence type="ECO:0000256" key="3">
    <source>
        <dbReference type="ARBA" id="ARBA00012755"/>
    </source>
</evidence>
<dbReference type="SUPFAM" id="SSF51445">
    <property type="entry name" value="(Trans)glycosidases"/>
    <property type="match status" value="1"/>
</dbReference>
<gene>
    <name evidence="11" type="ORF">WOLCODRAFT_147566</name>
</gene>
<feature type="domain" description="Alpha galactosidase C-terminal" evidence="10">
    <location>
        <begin position="353"/>
        <end position="440"/>
    </location>
</feature>
<evidence type="ECO:0000256" key="1">
    <source>
        <dbReference type="ARBA" id="ARBA00001255"/>
    </source>
</evidence>
<dbReference type="STRING" id="742152.A0A2H3IUT6"/>
<dbReference type="FunFam" id="3.20.20.70:FF:000202">
    <property type="entry name" value="Alpha-galactosidase"/>
    <property type="match status" value="1"/>
</dbReference>
<dbReference type="InterPro" id="IPR013780">
    <property type="entry name" value="Glyco_hydro_b"/>
</dbReference>
<dbReference type="SUPFAM" id="SSF51011">
    <property type="entry name" value="Glycosyl hydrolase domain"/>
    <property type="match status" value="1"/>
</dbReference>
<dbReference type="Proteomes" id="UP000218811">
    <property type="component" value="Unassembled WGS sequence"/>
</dbReference>
<dbReference type="EMBL" id="KB467831">
    <property type="protein sequence ID" value="PCH33471.1"/>
    <property type="molecule type" value="Genomic_DNA"/>
</dbReference>
<dbReference type="InterPro" id="IPR013785">
    <property type="entry name" value="Aldolase_TIM"/>
</dbReference>
<keyword evidence="7 8" id="KW-0326">Glycosidase</keyword>
<comment type="similarity">
    <text evidence="2 8">Belongs to the glycosyl hydrolase 27 family.</text>
</comment>
<dbReference type="InterPro" id="IPR002241">
    <property type="entry name" value="Glyco_hydro_27"/>
</dbReference>
<dbReference type="PRINTS" id="PR00740">
    <property type="entry name" value="GLHYDRLASE27"/>
</dbReference>
<evidence type="ECO:0000313" key="12">
    <source>
        <dbReference type="Proteomes" id="UP000218811"/>
    </source>
</evidence>
<evidence type="ECO:0000256" key="2">
    <source>
        <dbReference type="ARBA" id="ARBA00009743"/>
    </source>
</evidence>
<keyword evidence="5 8" id="KW-0378">Hydrolase</keyword>
<name>A0A2H3IUT6_WOLCO</name>
<dbReference type="AlphaFoldDB" id="A0A2H3IUT6"/>
<dbReference type="EC" id="3.2.1.22" evidence="3 8"/>
<organism evidence="11 12">
    <name type="scientific">Wolfiporia cocos (strain MD-104)</name>
    <name type="common">Brown rot fungus</name>
    <dbReference type="NCBI Taxonomy" id="742152"/>
    <lineage>
        <taxon>Eukaryota</taxon>
        <taxon>Fungi</taxon>
        <taxon>Dikarya</taxon>
        <taxon>Basidiomycota</taxon>
        <taxon>Agaricomycotina</taxon>
        <taxon>Agaricomycetes</taxon>
        <taxon>Polyporales</taxon>
        <taxon>Phaeolaceae</taxon>
        <taxon>Wolfiporia</taxon>
    </lineage>
</organism>
<dbReference type="OMA" id="DRYPPMR"/>
<dbReference type="Gene3D" id="2.60.40.1180">
    <property type="entry name" value="Golgi alpha-mannosidase II"/>
    <property type="match status" value="1"/>
</dbReference>
<evidence type="ECO:0000256" key="7">
    <source>
        <dbReference type="ARBA" id="ARBA00023295"/>
    </source>
</evidence>
<dbReference type="GO" id="GO:0005995">
    <property type="term" value="P:melibiose catabolic process"/>
    <property type="evidence" value="ECO:0007669"/>
    <property type="project" value="UniProtKB-ARBA"/>
</dbReference>
<dbReference type="PANTHER" id="PTHR11452:SF75">
    <property type="entry name" value="ALPHA-GALACTOSIDASE MEL1"/>
    <property type="match status" value="1"/>
</dbReference>
<keyword evidence="4 9" id="KW-0732">Signal</keyword>
<evidence type="ECO:0000313" key="11">
    <source>
        <dbReference type="EMBL" id="PCH33471.1"/>
    </source>
</evidence>
<proteinExistence type="inferred from homology"/>
<protein>
    <recommendedName>
        <fullName evidence="3 8">Alpha-galactosidase</fullName>
        <ecNumber evidence="3 8">3.2.1.22</ecNumber>
    </recommendedName>
    <alternativeName>
        <fullName evidence="8">Melibiase</fullName>
    </alternativeName>
</protein>
<accession>A0A2H3IUT6</accession>
<evidence type="ECO:0000256" key="8">
    <source>
        <dbReference type="RuleBase" id="RU361168"/>
    </source>
</evidence>
<keyword evidence="6 8" id="KW-1015">Disulfide bond</keyword>
<evidence type="ECO:0000256" key="4">
    <source>
        <dbReference type="ARBA" id="ARBA00022729"/>
    </source>
</evidence>
<feature type="signal peptide" evidence="9">
    <location>
        <begin position="1"/>
        <end position="20"/>
    </location>
</feature>
<sequence>MADYLRPLLYLALSLSPVLAHDNGLALTPQMGWDTWNYYGCDVSEQTLLMAAQAFITYDLPKYGYEYIITDDCWQAPQRNATTGAPVADPTKFPSGMKAVADQIHSLGLKFGVYSSAGKYTCGGHFGSLGYEQIDAQTYAEWGADYLKYDNCYNEGLAGTPRLSYDRYANMSFALNATGRPILYSMCNWGEDGPWNFAPVYLIPARLVRAVTYLTQTIANSWRISGDIYDNYNRYDERCPCTSMIDCKLAGFHCAMTRIIDFAAPVGQKAGVNHWNDLDMLEVGNGGMTYDEYVTHFSMWAVLKSPLVLGNDVTNMTNETLEIITNDAIIAVNQDANGSPAERMWKVPVASGGDLSLWSGSLVNNTFVISLLNTSPETQTVTVNFTDVFIDQGPSYQTGTYAIYDLWQRDSSGAWGKNIGTYTGAIPNVEIGLHQVRIWKAVPATTTSKRDTAEL</sequence>
<evidence type="ECO:0000259" key="10">
    <source>
        <dbReference type="Pfam" id="PF17801"/>
    </source>
</evidence>
<dbReference type="OrthoDB" id="5795902at2759"/>
<evidence type="ECO:0000256" key="5">
    <source>
        <dbReference type="ARBA" id="ARBA00022801"/>
    </source>
</evidence>
<keyword evidence="12" id="KW-1185">Reference proteome</keyword>